<dbReference type="PANTHER" id="PTHR43772:SF2">
    <property type="entry name" value="PUTATIVE (AFU_ORTHOLOGUE AFUA_2G04480)-RELATED"/>
    <property type="match status" value="1"/>
</dbReference>
<keyword evidence="8" id="KW-0732">Signal</keyword>
<keyword evidence="4" id="KW-0119">Carbohydrate metabolism</keyword>
<dbReference type="OrthoDB" id="9760116at2"/>
<dbReference type="GO" id="GO:0004553">
    <property type="term" value="F:hydrolase activity, hydrolyzing O-glycosyl compounds"/>
    <property type="evidence" value="ECO:0007669"/>
    <property type="project" value="InterPro"/>
</dbReference>
<dbReference type="CDD" id="cd08990">
    <property type="entry name" value="GH43_AXH_like"/>
    <property type="match status" value="1"/>
</dbReference>
<dbReference type="Gene3D" id="2.115.10.20">
    <property type="entry name" value="Glycosyl hydrolase domain, family 43"/>
    <property type="match status" value="1"/>
</dbReference>
<evidence type="ECO:0000313" key="10">
    <source>
        <dbReference type="EMBL" id="AWB65597.1"/>
    </source>
</evidence>
<dbReference type="Pfam" id="PF03422">
    <property type="entry name" value="CBM_6"/>
    <property type="match status" value="1"/>
</dbReference>
<reference evidence="10 11" key="1">
    <citation type="submission" date="2018-01" db="EMBL/GenBank/DDBJ databases">
        <title>Genome sequence of a Cantenovulum-like bacteria.</title>
        <authorList>
            <person name="Tan W.R."/>
            <person name="Lau N.-S."/>
            <person name="Go F."/>
            <person name="Amirul A.-A.A."/>
        </authorList>
    </citation>
    <scope>NUCLEOTIDE SEQUENCE [LARGE SCALE GENOMIC DNA]</scope>
    <source>
        <strain evidence="10 11">CCB-QB4</strain>
    </source>
</reference>
<gene>
    <name evidence="10" type="ORF">C2869_03720</name>
</gene>
<feature type="site" description="Important for catalytic activity, responsible for pKa modulation of the active site Glu and correct orientation of both the proton donor and substrate" evidence="6">
    <location>
        <position position="175"/>
    </location>
</feature>
<dbReference type="AlphaFoldDB" id="A0A2S0VN04"/>
<feature type="signal peptide" evidence="8">
    <location>
        <begin position="1"/>
        <end position="22"/>
    </location>
</feature>
<evidence type="ECO:0000256" key="5">
    <source>
        <dbReference type="ARBA" id="ARBA00023295"/>
    </source>
</evidence>
<feature type="chain" id="PRO_5015483894" description="CBM6 domain-containing protein" evidence="8">
    <location>
        <begin position="23"/>
        <end position="502"/>
    </location>
</feature>
<dbReference type="InterPro" id="IPR005084">
    <property type="entry name" value="CBM6"/>
</dbReference>
<dbReference type="GO" id="GO:0030246">
    <property type="term" value="F:carbohydrate binding"/>
    <property type="evidence" value="ECO:0007669"/>
    <property type="project" value="InterPro"/>
</dbReference>
<evidence type="ECO:0000256" key="7">
    <source>
        <dbReference type="RuleBase" id="RU361187"/>
    </source>
</evidence>
<dbReference type="KEGG" id="cate:C2869_03720"/>
<proteinExistence type="inferred from homology"/>
<organism evidence="10 11">
    <name type="scientific">Saccharobesus litoralis</name>
    <dbReference type="NCBI Taxonomy" id="2172099"/>
    <lineage>
        <taxon>Bacteria</taxon>
        <taxon>Pseudomonadati</taxon>
        <taxon>Pseudomonadota</taxon>
        <taxon>Gammaproteobacteria</taxon>
        <taxon>Alteromonadales</taxon>
        <taxon>Alteromonadaceae</taxon>
        <taxon>Saccharobesus</taxon>
    </lineage>
</organism>
<keyword evidence="5 7" id="KW-0326">Glycosidase</keyword>
<dbReference type="InterPro" id="IPR052176">
    <property type="entry name" value="Glycosyl_Hydrlase_43_Enz"/>
</dbReference>
<dbReference type="InterPro" id="IPR006710">
    <property type="entry name" value="Glyco_hydro_43"/>
</dbReference>
<name>A0A2S0VN04_9ALTE</name>
<dbReference type="EMBL" id="CP026604">
    <property type="protein sequence ID" value="AWB65597.1"/>
    <property type="molecule type" value="Genomic_DNA"/>
</dbReference>
<evidence type="ECO:0000256" key="3">
    <source>
        <dbReference type="ARBA" id="ARBA00022801"/>
    </source>
</evidence>
<dbReference type="InterPro" id="IPR023296">
    <property type="entry name" value="Glyco_hydro_beta-prop_sf"/>
</dbReference>
<dbReference type="PANTHER" id="PTHR43772">
    <property type="entry name" value="ENDO-1,4-BETA-XYLANASE"/>
    <property type="match status" value="1"/>
</dbReference>
<keyword evidence="2" id="KW-0624">Polysaccharide degradation</keyword>
<dbReference type="SUPFAM" id="SSF75005">
    <property type="entry name" value="Arabinanase/levansucrase/invertase"/>
    <property type="match status" value="1"/>
</dbReference>
<keyword evidence="11" id="KW-1185">Reference proteome</keyword>
<dbReference type="Pfam" id="PF04616">
    <property type="entry name" value="Glyco_hydro_43"/>
    <property type="match status" value="1"/>
</dbReference>
<evidence type="ECO:0000256" key="8">
    <source>
        <dbReference type="SAM" id="SignalP"/>
    </source>
</evidence>
<evidence type="ECO:0000256" key="2">
    <source>
        <dbReference type="ARBA" id="ARBA00022651"/>
    </source>
</evidence>
<evidence type="ECO:0000256" key="4">
    <source>
        <dbReference type="ARBA" id="ARBA00023277"/>
    </source>
</evidence>
<dbReference type="GO" id="GO:0045493">
    <property type="term" value="P:xylan catabolic process"/>
    <property type="evidence" value="ECO:0007669"/>
    <property type="project" value="UniProtKB-KW"/>
</dbReference>
<dbReference type="Proteomes" id="UP000244441">
    <property type="component" value="Chromosome"/>
</dbReference>
<accession>A0A2S0VN04</accession>
<dbReference type="RefSeq" id="WP_108601672.1">
    <property type="nucleotide sequence ID" value="NZ_CP026604.1"/>
</dbReference>
<dbReference type="Gene3D" id="2.60.120.260">
    <property type="entry name" value="Galactose-binding domain-like"/>
    <property type="match status" value="1"/>
</dbReference>
<keyword evidence="2" id="KW-0858">Xylan degradation</keyword>
<evidence type="ECO:0000256" key="1">
    <source>
        <dbReference type="ARBA" id="ARBA00009865"/>
    </source>
</evidence>
<protein>
    <recommendedName>
        <fullName evidence="9">CBM6 domain-containing protein</fullName>
    </recommendedName>
</protein>
<feature type="domain" description="CBM6" evidence="9">
    <location>
        <begin position="383"/>
        <end position="448"/>
    </location>
</feature>
<evidence type="ECO:0000256" key="6">
    <source>
        <dbReference type="PIRSR" id="PIRSR606710-2"/>
    </source>
</evidence>
<sequence>MKKLSSCLLTAVLVTPIHLTWAKNKQNINTAPYPFGNPIISHMYTADAAPKVMPDGRVWMVTSVDHEHKKGYHNMEALHAFSTADMKHWVDHGTILHTEDMPEPQGQDWAIWAPDVVYRNGTYYIYYPMRNYLDAKKQRKGGVDRYVAIATSERMNKKFDITVERMKGITRAGLDPSVFIDDDGSAYLYWNQALMAKLRDDMLGLDGKMFKLDYGSDNFMEAAWMHKRRGKYYYNYHTKYNGKVDRNNPDDPARKKSHLDYSMGDSPIGPLKYMGTINYELGSNISENFAPKFPGKDYVPWRLTQSNHGAVLEYHGQEYFFYHTSAVSSWRQDKFKAEGTWTQRSVAVDYLNYNEDGSAIPVKQTLTGVDAVKIAQPFSIKPKLDNSEQGLLTAKNGDVVKFNKLDLGTGYYYFGMTVHKTVSNGHIEVRRDSPDGMLMGTLLLRDNSMIINNARTETFLREAYGNNRDVYLLFKLATGDSVTVSAPDFFAGSPLPVPGDKR</sequence>
<keyword evidence="3 7" id="KW-0378">Hydrolase</keyword>
<comment type="similarity">
    <text evidence="1 7">Belongs to the glycosyl hydrolase 43 family.</text>
</comment>
<evidence type="ECO:0000313" key="11">
    <source>
        <dbReference type="Proteomes" id="UP000244441"/>
    </source>
</evidence>
<evidence type="ECO:0000259" key="9">
    <source>
        <dbReference type="Pfam" id="PF03422"/>
    </source>
</evidence>